<dbReference type="STRING" id="351675.SAMN05421680_11736"/>
<keyword evidence="5" id="KW-1185">Reference proteome</keyword>
<evidence type="ECO:0000313" key="3">
    <source>
        <dbReference type="EMBL" id="SFJ83016.1"/>
    </source>
</evidence>
<dbReference type="EMBL" id="FORG01000017">
    <property type="protein sequence ID" value="SFJ83016.1"/>
    <property type="molecule type" value="Genomic_DNA"/>
</dbReference>
<feature type="transmembrane region" description="Helical" evidence="1">
    <location>
        <begin position="77"/>
        <end position="100"/>
    </location>
</feature>
<evidence type="ECO:0000313" key="5">
    <source>
        <dbReference type="Proteomes" id="UP000224607"/>
    </source>
</evidence>
<accession>A0A1I3UM69</accession>
<dbReference type="Proteomes" id="UP000224607">
    <property type="component" value="Unassembled WGS sequence"/>
</dbReference>
<evidence type="ECO:0000313" key="4">
    <source>
        <dbReference type="Proteomes" id="UP000198919"/>
    </source>
</evidence>
<proteinExistence type="predicted"/>
<sequence length="132" mass="14783">MLTFPFQFFGLADMIENTPVSIVFLSTFGLLIPLLIVAILKNIPPLRVLSNIAAGTLALSFFPNLLVSISLNTLNVGGIHILFICMIIMLSCLFFIVFNYRALANFTEKPFSHPEPEIIGKRQDKKRGKKKK</sequence>
<reference evidence="4" key="1">
    <citation type="submission" date="2016-10" db="EMBL/GenBank/DDBJ databases">
        <authorList>
            <person name="Varghese N."/>
            <person name="Submissions S."/>
        </authorList>
    </citation>
    <scope>NUCLEOTIDE SEQUENCE [LARGE SCALE GENOMIC DNA]</scope>
    <source>
        <strain evidence="4">DSM 17908</strain>
    </source>
</reference>
<dbReference type="RefSeq" id="WP_092512481.1">
    <property type="nucleotide sequence ID" value="NZ_CAWNQB010000089.1"/>
</dbReference>
<reference evidence="2 5" key="3">
    <citation type="journal article" date="2017" name="Nat. Microbiol.">
        <title>Natural product diversity associated with the nematode symbionts Photorhabdus and Xenorhabdus.</title>
        <authorList>
            <person name="Tobias N.J."/>
            <person name="Wolff H."/>
            <person name="Djahanschiri B."/>
            <person name="Grundmann F."/>
            <person name="Kronenwerth M."/>
            <person name="Shi Y.M."/>
            <person name="Simonyi S."/>
            <person name="Grun P."/>
            <person name="Shapiro-Ilan D."/>
            <person name="Pidot S.J."/>
            <person name="Stinear T.P."/>
            <person name="Ebersberger I."/>
            <person name="Bode H.B."/>
        </authorList>
    </citation>
    <scope>NUCLEOTIDE SEQUENCE [LARGE SCALE GENOMIC DNA]</scope>
    <source>
        <strain evidence="2 5">DSM 17908</strain>
    </source>
</reference>
<dbReference type="AlphaFoldDB" id="A0A1I3UM69"/>
<evidence type="ECO:0000313" key="2">
    <source>
        <dbReference type="EMBL" id="PHM39672.1"/>
    </source>
</evidence>
<dbReference type="Proteomes" id="UP000198919">
    <property type="component" value="Unassembled WGS sequence"/>
</dbReference>
<protein>
    <submittedName>
        <fullName evidence="3">Uncharacterized protein</fullName>
    </submittedName>
</protein>
<reference evidence="3" key="2">
    <citation type="submission" date="2016-10" db="EMBL/GenBank/DDBJ databases">
        <authorList>
            <person name="de Groot N.N."/>
        </authorList>
    </citation>
    <scope>NUCLEOTIDE SEQUENCE [LARGE SCALE GENOMIC DNA]</scope>
    <source>
        <strain evidence="3">DSM 17908</strain>
    </source>
</reference>
<evidence type="ECO:0000256" key="1">
    <source>
        <dbReference type="SAM" id="Phobius"/>
    </source>
</evidence>
<organism evidence="3 4">
    <name type="scientific">Xenorhabdus mauleonii</name>
    <dbReference type="NCBI Taxonomy" id="351675"/>
    <lineage>
        <taxon>Bacteria</taxon>
        <taxon>Pseudomonadati</taxon>
        <taxon>Pseudomonadota</taxon>
        <taxon>Gammaproteobacteria</taxon>
        <taxon>Enterobacterales</taxon>
        <taxon>Morganellaceae</taxon>
        <taxon>Xenorhabdus</taxon>
    </lineage>
</organism>
<name>A0A1I3UM69_9GAMM</name>
<dbReference type="OrthoDB" id="6637662at2"/>
<gene>
    <name evidence="3" type="ORF">SAMN05421680_11736</name>
    <name evidence="2" type="ORF">Xmau_02681</name>
</gene>
<feature type="transmembrane region" description="Helical" evidence="1">
    <location>
        <begin position="52"/>
        <end position="71"/>
    </location>
</feature>
<feature type="transmembrane region" description="Helical" evidence="1">
    <location>
        <begin position="20"/>
        <end position="40"/>
    </location>
</feature>
<keyword evidence="1" id="KW-0812">Transmembrane</keyword>
<keyword evidence="1" id="KW-1133">Transmembrane helix</keyword>
<keyword evidence="1" id="KW-0472">Membrane</keyword>
<dbReference type="EMBL" id="NITY01000009">
    <property type="protein sequence ID" value="PHM39672.1"/>
    <property type="molecule type" value="Genomic_DNA"/>
</dbReference>